<evidence type="ECO:0000313" key="2">
    <source>
        <dbReference type="EMBL" id="MCJ8209411.1"/>
    </source>
</evidence>
<keyword evidence="1" id="KW-1133">Transmembrane helix</keyword>
<evidence type="ECO:0000313" key="3">
    <source>
        <dbReference type="Proteomes" id="UP001139450"/>
    </source>
</evidence>
<name>A0A9X1X226_9SPHI</name>
<dbReference type="RefSeq" id="WP_245129239.1">
    <property type="nucleotide sequence ID" value="NZ_JALJEJ010000002.1"/>
</dbReference>
<comment type="caution">
    <text evidence="2">The sequence shown here is derived from an EMBL/GenBank/DDBJ whole genome shotgun (WGS) entry which is preliminary data.</text>
</comment>
<keyword evidence="1" id="KW-0812">Transmembrane</keyword>
<reference evidence="2" key="1">
    <citation type="submission" date="2022-04" db="EMBL/GenBank/DDBJ databases">
        <title>Mucilaginibacter sp. RS28 isolated from freshwater.</title>
        <authorList>
            <person name="Ko S.-R."/>
        </authorList>
    </citation>
    <scope>NUCLEOTIDE SEQUENCE</scope>
    <source>
        <strain evidence="2">RS28</strain>
    </source>
</reference>
<proteinExistence type="predicted"/>
<dbReference type="Proteomes" id="UP001139450">
    <property type="component" value="Unassembled WGS sequence"/>
</dbReference>
<evidence type="ECO:0000256" key="1">
    <source>
        <dbReference type="SAM" id="Phobius"/>
    </source>
</evidence>
<feature type="transmembrane region" description="Helical" evidence="1">
    <location>
        <begin position="357"/>
        <end position="373"/>
    </location>
</feature>
<feature type="transmembrane region" description="Helical" evidence="1">
    <location>
        <begin position="220"/>
        <end position="242"/>
    </location>
</feature>
<feature type="transmembrane region" description="Helical" evidence="1">
    <location>
        <begin position="292"/>
        <end position="316"/>
    </location>
</feature>
<feature type="transmembrane region" description="Helical" evidence="1">
    <location>
        <begin position="12"/>
        <end position="29"/>
    </location>
</feature>
<dbReference type="EMBL" id="JALJEJ010000002">
    <property type="protein sequence ID" value="MCJ8209411.1"/>
    <property type="molecule type" value="Genomic_DNA"/>
</dbReference>
<feature type="transmembrane region" description="Helical" evidence="1">
    <location>
        <begin position="153"/>
        <end position="170"/>
    </location>
</feature>
<sequence length="524" mass="59005">MTLTEKQLPRIVLTLLILLTLIAGIVTYLRPMAIFPDPSWGFQVMKAMEHGHGFNMKVVPDQQDINENYAEFLSWWSPGQYLVPYVFRTLFHLNIGQASAVTILVCEILGLLGFYSFFRKAGFSRNISAISIAFIASQLFYVSPYVFYNGGEVLLFGFMGWFLYGCLSFSKANDWRLLLFILLSGLMGFCCKSSFMWMFGAALCFLWINISLPEKKPVKWIVNGIWLGIPAVAAVAVIYLGYLSRGLTPASGNNPLKLLWETFGYPLASPLLSGFSIDELTLGLLYHPDGPMFSYAVSVLIIVLLAALSVAIFIAILKKVPYQSYKTLLTVFYVAAVLFFGYSYLKQLAISYEGRHFRIIGLIFIPGVIYLVSRLKIGYRVLFGLLWAGLLIASLKYVSTGYRVNRDENSHGVSGITQQFLDQKSLNTLINLDRTHTNAIFVFTSPDLGLEVEHNRYITIDPVPVDLKYSLMDNLHCGHGGPLYIFLPADCEGKRAETILKCFEDYHNFKETKITGDYIMYSAD</sequence>
<feature type="transmembrane region" description="Helical" evidence="1">
    <location>
        <begin position="95"/>
        <end position="115"/>
    </location>
</feature>
<dbReference type="AlphaFoldDB" id="A0A9X1X226"/>
<feature type="transmembrane region" description="Helical" evidence="1">
    <location>
        <begin position="127"/>
        <end position="147"/>
    </location>
</feature>
<evidence type="ECO:0008006" key="4">
    <source>
        <dbReference type="Google" id="ProtNLM"/>
    </source>
</evidence>
<gene>
    <name evidence="2" type="ORF">MUY27_06795</name>
</gene>
<organism evidence="2 3">
    <name type="scientific">Mucilaginibacter straminoryzae</name>
    <dbReference type="NCBI Taxonomy" id="2932774"/>
    <lineage>
        <taxon>Bacteria</taxon>
        <taxon>Pseudomonadati</taxon>
        <taxon>Bacteroidota</taxon>
        <taxon>Sphingobacteriia</taxon>
        <taxon>Sphingobacteriales</taxon>
        <taxon>Sphingobacteriaceae</taxon>
        <taxon>Mucilaginibacter</taxon>
    </lineage>
</organism>
<keyword evidence="1" id="KW-0472">Membrane</keyword>
<feature type="transmembrane region" description="Helical" evidence="1">
    <location>
        <begin position="177"/>
        <end position="208"/>
    </location>
</feature>
<protein>
    <recommendedName>
        <fullName evidence="4">Dolichyl-phosphate-mannose-protein mannosyltransferase</fullName>
    </recommendedName>
</protein>
<feature type="transmembrane region" description="Helical" evidence="1">
    <location>
        <begin position="380"/>
        <end position="398"/>
    </location>
</feature>
<feature type="transmembrane region" description="Helical" evidence="1">
    <location>
        <begin position="328"/>
        <end position="345"/>
    </location>
</feature>
<keyword evidence="3" id="KW-1185">Reference proteome</keyword>
<accession>A0A9X1X226</accession>